<accession>A0AAU7F8X7</accession>
<dbReference type="GO" id="GO:0000270">
    <property type="term" value="P:peptidoglycan metabolic process"/>
    <property type="evidence" value="ECO:0007669"/>
    <property type="project" value="TreeGrafter"/>
</dbReference>
<keyword evidence="4" id="KW-0645">Protease</keyword>
<evidence type="ECO:0000256" key="3">
    <source>
        <dbReference type="SAM" id="SignalP"/>
    </source>
</evidence>
<dbReference type="EMBL" id="CP157355">
    <property type="protein sequence ID" value="XBM00367.1"/>
    <property type="molecule type" value="Genomic_DNA"/>
</dbReference>
<dbReference type="Pfam" id="PF02113">
    <property type="entry name" value="Peptidase_S13"/>
    <property type="match status" value="1"/>
</dbReference>
<dbReference type="InterPro" id="IPR000667">
    <property type="entry name" value="Peptidase_S13"/>
</dbReference>
<dbReference type="SUPFAM" id="SSF56601">
    <property type="entry name" value="beta-lactamase/transpeptidase-like"/>
    <property type="match status" value="1"/>
</dbReference>
<keyword evidence="4" id="KW-0121">Carboxypeptidase</keyword>
<dbReference type="PRINTS" id="PR00922">
    <property type="entry name" value="DADACBPTASE3"/>
</dbReference>
<dbReference type="RefSeq" id="WP_348944720.1">
    <property type="nucleotide sequence ID" value="NZ_CP157355.1"/>
</dbReference>
<dbReference type="PANTHER" id="PTHR30023:SF0">
    <property type="entry name" value="PENICILLIN-SENSITIVE CARBOXYPEPTIDASE A"/>
    <property type="match status" value="1"/>
</dbReference>
<gene>
    <name evidence="4" type="primary">dacB</name>
    <name evidence="4" type="ORF">ABHF33_15105</name>
</gene>
<feature type="chain" id="PRO_5043728085" evidence="3">
    <location>
        <begin position="24"/>
        <end position="487"/>
    </location>
</feature>
<dbReference type="KEGG" id="cmav:ABHF33_15105"/>
<dbReference type="AlphaFoldDB" id="A0AAU7F8X7"/>
<dbReference type="PANTHER" id="PTHR30023">
    <property type="entry name" value="D-ALANYL-D-ALANINE CARBOXYPEPTIDASE"/>
    <property type="match status" value="1"/>
</dbReference>
<evidence type="ECO:0000313" key="4">
    <source>
        <dbReference type="EMBL" id="XBM00367.1"/>
    </source>
</evidence>
<dbReference type="PROSITE" id="PS51257">
    <property type="entry name" value="PROKAR_LIPOPROTEIN"/>
    <property type="match status" value="1"/>
</dbReference>
<dbReference type="InterPro" id="IPR012338">
    <property type="entry name" value="Beta-lactam/transpept-like"/>
</dbReference>
<evidence type="ECO:0000256" key="1">
    <source>
        <dbReference type="ARBA" id="ARBA00006096"/>
    </source>
</evidence>
<name>A0AAU7F8X7_9NEIS</name>
<proteinExistence type="inferred from homology"/>
<sequence length="487" mass="52876">MKLLRIQWPVLGGLLFSCALAQAQLPAKVAQSLQAAGIPADAISVAMIPLHETPAGQPAATKKTTSRQSQVYDHLADVPRNPASTMKLVTTWAGLHLLGPAWQWQTDLLSTAKPNNGVLATDLYLQGKGDPKLTQERMWLLVRDLKAAGVEDIQGDLVLDESYFKRSNTIAEYDDDGDTERAFMVEPHALMSNFRTQKITIDSTGARVSITAEPPLNPVRVSNQLAIASEGQCSAWARRVQQRPGQNGSEYLVQYVGEMPAGCKVERYVPVLNPRTYTAALFWSIWYQNGGKGSGRSVDGITPANAIKLATSKSPDMVSNIRDINKYSNNLMARQLYLTLGAELGQSQPTTDDAAATVIRNGLREAGFSWPELVLENGSGLSRKEQISARHLAQLLASAWRSPYAAEYISSLPLVGIDGTMKKRLSTPALAGMAHIKTGSLRDVRASAGYVKDRRGNQWALVAIVNHPEAAKALPALDALMQGLIEN</sequence>
<keyword evidence="2 4" id="KW-0378">Hydrolase</keyword>
<dbReference type="Gene3D" id="3.50.80.20">
    <property type="entry name" value="D-Ala-D-Ala carboxypeptidase C, peptidase S13"/>
    <property type="match status" value="1"/>
</dbReference>
<dbReference type="GO" id="GO:0006508">
    <property type="term" value="P:proteolysis"/>
    <property type="evidence" value="ECO:0007669"/>
    <property type="project" value="InterPro"/>
</dbReference>
<dbReference type="Gene3D" id="3.40.710.10">
    <property type="entry name" value="DD-peptidase/beta-lactamase superfamily"/>
    <property type="match status" value="1"/>
</dbReference>
<evidence type="ECO:0000256" key="2">
    <source>
        <dbReference type="ARBA" id="ARBA00022801"/>
    </source>
</evidence>
<feature type="signal peptide" evidence="3">
    <location>
        <begin position="1"/>
        <end position="23"/>
    </location>
</feature>
<organism evidence="4">
    <name type="scientific">Chitinibacter mangrovi</name>
    <dbReference type="NCBI Taxonomy" id="3153927"/>
    <lineage>
        <taxon>Bacteria</taxon>
        <taxon>Pseudomonadati</taxon>
        <taxon>Pseudomonadota</taxon>
        <taxon>Betaproteobacteria</taxon>
        <taxon>Neisseriales</taxon>
        <taxon>Chitinibacteraceae</taxon>
        <taxon>Chitinibacter</taxon>
    </lineage>
</organism>
<protein>
    <submittedName>
        <fullName evidence="4">D-alanyl-D-alanine carboxypeptidase/D-alanyl-D-alanine-endopeptidase</fullName>
        <ecNumber evidence="4">3.4.16.4</ecNumber>
    </submittedName>
</protein>
<dbReference type="NCBIfam" id="TIGR00666">
    <property type="entry name" value="PBP4"/>
    <property type="match status" value="1"/>
</dbReference>
<keyword evidence="3" id="KW-0732">Signal</keyword>
<dbReference type="GO" id="GO:0009002">
    <property type="term" value="F:serine-type D-Ala-D-Ala carboxypeptidase activity"/>
    <property type="evidence" value="ECO:0007669"/>
    <property type="project" value="UniProtKB-EC"/>
</dbReference>
<reference evidence="4" key="1">
    <citation type="submission" date="2024-05" db="EMBL/GenBank/DDBJ databases">
        <authorList>
            <person name="Yang L."/>
            <person name="Pan L."/>
        </authorList>
    </citation>
    <scope>NUCLEOTIDE SEQUENCE</scope>
    <source>
        <strain evidence="4">FCG-7</strain>
    </source>
</reference>
<comment type="similarity">
    <text evidence="1">Belongs to the peptidase S13 family.</text>
</comment>
<dbReference type="EC" id="3.4.16.4" evidence="4"/>